<evidence type="ECO:0000313" key="3">
    <source>
        <dbReference type="EMBL" id="CAH1778470.1"/>
    </source>
</evidence>
<reference evidence="3" key="1">
    <citation type="submission" date="2022-03" db="EMBL/GenBank/DDBJ databases">
        <authorList>
            <person name="Martin C."/>
        </authorList>
    </citation>
    <scope>NUCLEOTIDE SEQUENCE</scope>
</reference>
<name>A0A8S4NBF0_OWEFU</name>
<evidence type="ECO:0000256" key="1">
    <source>
        <dbReference type="SAM" id="MobiDB-lite"/>
    </source>
</evidence>
<dbReference type="Gene3D" id="3.40.50.300">
    <property type="entry name" value="P-loop containing nucleotide triphosphate hydrolases"/>
    <property type="match status" value="1"/>
</dbReference>
<protein>
    <recommendedName>
        <fullName evidence="2">Helicase C-terminal domain-containing protein</fullName>
    </recommendedName>
</protein>
<dbReference type="InterPro" id="IPR028101">
    <property type="entry name" value="DUF4616"/>
</dbReference>
<gene>
    <name evidence="3" type="ORF">OFUS_LOCUS5381</name>
</gene>
<dbReference type="PANTHER" id="PTHR14375:SF2">
    <property type="entry name" value="SIMILAR TO RIKEN CDNA 4931414P19"/>
    <property type="match status" value="1"/>
</dbReference>
<feature type="region of interest" description="Disordered" evidence="1">
    <location>
        <begin position="224"/>
        <end position="249"/>
    </location>
</feature>
<proteinExistence type="predicted"/>
<dbReference type="SUPFAM" id="SSF52540">
    <property type="entry name" value="P-loop containing nucleoside triphosphate hydrolases"/>
    <property type="match status" value="1"/>
</dbReference>
<evidence type="ECO:0000313" key="4">
    <source>
        <dbReference type="Proteomes" id="UP000749559"/>
    </source>
</evidence>
<dbReference type="OrthoDB" id="6154931at2759"/>
<sequence>MLGLKGDAFGGSMSFDNRRIGVYHGRSSSSMEEAMLEEAMLEEAMLEKFRVVGSSIRVMVCTIAFGLGVDIPDVDLVVNFGVPSKNSPHNSKVIGDLRKRALEQNAMMGPTQKMSITDIELAISREFINCKRRGKVITPEEKAKRNIISRKQHTRTWRSSGIKYLTDEEREMWSRVTNDLLSDEELDEGTKTITSRAPRWRSNRLNNIIRKLDEKTSMLRDPKYKRLRGPFSDRPKPRDTERNYGLLNQ</sequence>
<comment type="caution">
    <text evidence="3">The sequence shown here is derived from an EMBL/GenBank/DDBJ whole genome shotgun (WGS) entry which is preliminary data.</text>
</comment>
<accession>A0A8S4NBF0</accession>
<dbReference type="Pfam" id="PF15394">
    <property type="entry name" value="DUF4616"/>
    <property type="match status" value="1"/>
</dbReference>
<feature type="compositionally biased region" description="Basic and acidic residues" evidence="1">
    <location>
        <begin position="231"/>
        <end position="242"/>
    </location>
</feature>
<evidence type="ECO:0000259" key="2">
    <source>
        <dbReference type="Pfam" id="PF00271"/>
    </source>
</evidence>
<dbReference type="EMBL" id="CAIIXF020000003">
    <property type="protein sequence ID" value="CAH1778470.1"/>
    <property type="molecule type" value="Genomic_DNA"/>
</dbReference>
<dbReference type="Proteomes" id="UP000749559">
    <property type="component" value="Unassembled WGS sequence"/>
</dbReference>
<organism evidence="3 4">
    <name type="scientific">Owenia fusiformis</name>
    <name type="common">Polychaete worm</name>
    <dbReference type="NCBI Taxonomy" id="6347"/>
    <lineage>
        <taxon>Eukaryota</taxon>
        <taxon>Metazoa</taxon>
        <taxon>Spiralia</taxon>
        <taxon>Lophotrochozoa</taxon>
        <taxon>Annelida</taxon>
        <taxon>Polychaeta</taxon>
        <taxon>Sedentaria</taxon>
        <taxon>Canalipalpata</taxon>
        <taxon>Sabellida</taxon>
        <taxon>Oweniida</taxon>
        <taxon>Oweniidae</taxon>
        <taxon>Owenia</taxon>
    </lineage>
</organism>
<feature type="domain" description="Helicase C-terminal" evidence="2">
    <location>
        <begin position="43"/>
        <end position="85"/>
    </location>
</feature>
<dbReference type="AlphaFoldDB" id="A0A8S4NBF0"/>
<dbReference type="InterPro" id="IPR027417">
    <property type="entry name" value="P-loop_NTPase"/>
</dbReference>
<dbReference type="InterPro" id="IPR001650">
    <property type="entry name" value="Helicase_C-like"/>
</dbReference>
<dbReference type="Pfam" id="PF00271">
    <property type="entry name" value="Helicase_C"/>
    <property type="match status" value="1"/>
</dbReference>
<keyword evidence="4" id="KW-1185">Reference proteome</keyword>
<dbReference type="PANTHER" id="PTHR14375">
    <property type="entry name" value="SIMILAR TO RIKEN CDNA 4931414P19"/>
    <property type="match status" value="1"/>
</dbReference>